<dbReference type="EMBL" id="KL648573">
    <property type="protein sequence ID" value="KEY68520.1"/>
    <property type="molecule type" value="Genomic_DNA"/>
</dbReference>
<organism evidence="2 3">
    <name type="scientific">Stachybotrys chartarum (strain CBS 109288 / IBT 7711)</name>
    <name type="common">Toxic black mold</name>
    <name type="synonym">Stilbospora chartarum</name>
    <dbReference type="NCBI Taxonomy" id="1280523"/>
    <lineage>
        <taxon>Eukaryota</taxon>
        <taxon>Fungi</taxon>
        <taxon>Dikarya</taxon>
        <taxon>Ascomycota</taxon>
        <taxon>Pezizomycotina</taxon>
        <taxon>Sordariomycetes</taxon>
        <taxon>Hypocreomycetidae</taxon>
        <taxon>Hypocreales</taxon>
        <taxon>Stachybotryaceae</taxon>
        <taxon>Stachybotrys</taxon>
    </lineage>
</organism>
<feature type="region of interest" description="Disordered" evidence="1">
    <location>
        <begin position="1"/>
        <end position="57"/>
    </location>
</feature>
<evidence type="ECO:0000256" key="1">
    <source>
        <dbReference type="SAM" id="MobiDB-lite"/>
    </source>
</evidence>
<gene>
    <name evidence="2" type="ORF">S7711_11315</name>
</gene>
<evidence type="ECO:0000313" key="3">
    <source>
        <dbReference type="Proteomes" id="UP000028045"/>
    </source>
</evidence>
<feature type="region of interest" description="Disordered" evidence="1">
    <location>
        <begin position="90"/>
        <end position="110"/>
    </location>
</feature>
<sequence length="110" mass="11633">MPEIRHGRSGSLNIHPTAMAAPAPRFDGPRSPPSAFTLPPPPPPLVRPPLSASAGGCPRMRKIADRSASSQTRPTYRASSFVKVPARPALPVPLATTSAPRRRQSANTLP</sequence>
<accession>A0A084AT91</accession>
<protein>
    <submittedName>
        <fullName evidence="2">Uncharacterized protein</fullName>
    </submittedName>
</protein>
<dbReference type="Proteomes" id="UP000028045">
    <property type="component" value="Unassembled WGS sequence"/>
</dbReference>
<keyword evidence="3" id="KW-1185">Reference proteome</keyword>
<dbReference type="AlphaFoldDB" id="A0A084AT91"/>
<feature type="compositionally biased region" description="Pro residues" evidence="1">
    <location>
        <begin position="38"/>
        <end position="47"/>
    </location>
</feature>
<evidence type="ECO:0000313" key="2">
    <source>
        <dbReference type="EMBL" id="KEY68520.1"/>
    </source>
</evidence>
<dbReference type="HOGENOM" id="CLU_2177182_0_0_1"/>
<proteinExistence type="predicted"/>
<name>A0A084AT91_STACB</name>
<reference evidence="2 3" key="1">
    <citation type="journal article" date="2014" name="BMC Genomics">
        <title>Comparative genome sequencing reveals chemotype-specific gene clusters in the toxigenic black mold Stachybotrys.</title>
        <authorList>
            <person name="Semeiks J."/>
            <person name="Borek D."/>
            <person name="Otwinowski Z."/>
            <person name="Grishin N.V."/>
        </authorList>
    </citation>
    <scope>NUCLEOTIDE SEQUENCE [LARGE SCALE GENOMIC DNA]</scope>
    <source>
        <strain evidence="3">CBS 109288 / IBT 7711</strain>
    </source>
</reference>
<feature type="non-terminal residue" evidence="2">
    <location>
        <position position="110"/>
    </location>
</feature>